<dbReference type="EMBL" id="JBAWTH010000010">
    <property type="protein sequence ID" value="KAL2290197.1"/>
    <property type="molecule type" value="Genomic_DNA"/>
</dbReference>
<sequence>MLIRARRPFQPWILKVIKSLLYHPKSNGPTQHSWRNPSNKYFHQVSRRPYPFPATTSSSLPTKVAISQSSLLARVLRL</sequence>
<accession>A0ABR4F661</accession>
<proteinExistence type="predicted"/>
<protein>
    <submittedName>
        <fullName evidence="1">Uncharacterized protein</fullName>
    </submittedName>
</protein>
<name>A0ABR4F661_9PEZI</name>
<gene>
    <name evidence="1" type="ORF">FJTKL_00670</name>
</gene>
<evidence type="ECO:0000313" key="1">
    <source>
        <dbReference type="EMBL" id="KAL2290197.1"/>
    </source>
</evidence>
<comment type="caution">
    <text evidence="1">The sequence shown here is derived from an EMBL/GenBank/DDBJ whole genome shotgun (WGS) entry which is preliminary data.</text>
</comment>
<evidence type="ECO:0000313" key="2">
    <source>
        <dbReference type="Proteomes" id="UP001600888"/>
    </source>
</evidence>
<reference evidence="1 2" key="1">
    <citation type="submission" date="2024-03" db="EMBL/GenBank/DDBJ databases">
        <title>A high-quality draft genome sequence of Diaporthe vaccinii, a causative agent of upright dieback and viscid rot disease in cranberry plants.</title>
        <authorList>
            <person name="Sarrasin M."/>
            <person name="Lang B.F."/>
            <person name="Burger G."/>
        </authorList>
    </citation>
    <scope>NUCLEOTIDE SEQUENCE [LARGE SCALE GENOMIC DNA]</scope>
    <source>
        <strain evidence="1 2">IS7</strain>
    </source>
</reference>
<dbReference type="Proteomes" id="UP001600888">
    <property type="component" value="Unassembled WGS sequence"/>
</dbReference>
<keyword evidence="2" id="KW-1185">Reference proteome</keyword>
<organism evidence="1 2">
    <name type="scientific">Diaporthe vaccinii</name>
    <dbReference type="NCBI Taxonomy" id="105482"/>
    <lineage>
        <taxon>Eukaryota</taxon>
        <taxon>Fungi</taxon>
        <taxon>Dikarya</taxon>
        <taxon>Ascomycota</taxon>
        <taxon>Pezizomycotina</taxon>
        <taxon>Sordariomycetes</taxon>
        <taxon>Sordariomycetidae</taxon>
        <taxon>Diaporthales</taxon>
        <taxon>Diaporthaceae</taxon>
        <taxon>Diaporthe</taxon>
        <taxon>Diaporthe eres species complex</taxon>
    </lineage>
</organism>